<dbReference type="InterPro" id="IPR008964">
    <property type="entry name" value="Invasin/intimin_cell_adhesion"/>
</dbReference>
<dbReference type="SUPFAM" id="SSF49373">
    <property type="entry name" value="Invasin/intimin cell-adhesion fragments"/>
    <property type="match status" value="1"/>
</dbReference>
<dbReference type="PANTHER" id="PTHR40446">
    <property type="entry name" value="N-ACETYLGLUCOSAMINE-1-PHOSPHODIESTER ALPHA-N-ACETYLGLUCOSAMINIDASE"/>
    <property type="match status" value="1"/>
</dbReference>
<organism evidence="4 5">
    <name type="scientific">Paenibacillus curdlanolyticus YK9</name>
    <dbReference type="NCBI Taxonomy" id="717606"/>
    <lineage>
        <taxon>Bacteria</taxon>
        <taxon>Bacillati</taxon>
        <taxon>Bacillota</taxon>
        <taxon>Bacilli</taxon>
        <taxon>Bacillales</taxon>
        <taxon>Paenibacillaceae</taxon>
        <taxon>Paenibacillus</taxon>
    </lineage>
</organism>
<dbReference type="EMBL" id="AEDD01000003">
    <property type="protein sequence ID" value="EFM11592.1"/>
    <property type="molecule type" value="Genomic_DNA"/>
</dbReference>
<proteinExistence type="predicted"/>
<sequence length="484" mass="49961">MKGISQVSGRIAHAARVAAATALLAALTAGAAGDWHTEVFGGDGGRIVEHGDWAVAAAAGNGAGATANVILKYAVKQESVKVSQRIWLKEKLSLSEQVAISFASGNPAVARVEANGLLTGVAAGKTNVTITVTTGGYTGRLTLPVVVAAAAPVGSPKKAQVKVSVSGKTYTVQTVTVPKGTPVTAGIAGRAVGQVQSLKAMANNYKADVAVNGTFFEAYNGPTDPYGTIIADGEVAHVGNYGTTIGFSTDGAVKMDALRVRVLGGTDGQNNWSGNWYAYFINRTPVKGSTSAVLFTPKRGARIGFAYGTAITVSGGIVTKIEKNVNAAIPKNGFVVVFMGSEEHLANRFKIGHEAHYETVLQDVNGNKVDWSRVHTAIGAGPRLVRNGAVSLDAAAEGFRDDKILTSAGARSGIGIKQDGTIIIATVPGATMKQWAAIMQKLGAYQAMNLDGGASSGLYMQGQTVTAEGRLLSNALLFGSKLHY</sequence>
<dbReference type="eggNOG" id="COG4632">
    <property type="taxonomic scope" value="Bacteria"/>
</dbReference>
<gene>
    <name evidence="4" type="ORF">PaecuDRAFT_1198</name>
</gene>
<dbReference type="STRING" id="717606.PaecuDRAFT_1198"/>
<evidence type="ECO:0000259" key="2">
    <source>
        <dbReference type="Pfam" id="PF02368"/>
    </source>
</evidence>
<feature type="domain" description="BIG2" evidence="2">
    <location>
        <begin position="78"/>
        <end position="136"/>
    </location>
</feature>
<name>E0I6C6_9BACL</name>
<dbReference type="AlphaFoldDB" id="E0I6C6"/>
<keyword evidence="1" id="KW-0732">Signal</keyword>
<evidence type="ECO:0000256" key="1">
    <source>
        <dbReference type="SAM" id="SignalP"/>
    </source>
</evidence>
<feature type="signal peptide" evidence="1">
    <location>
        <begin position="1"/>
        <end position="31"/>
    </location>
</feature>
<dbReference type="Pfam" id="PF02368">
    <property type="entry name" value="Big_2"/>
    <property type="match status" value="1"/>
</dbReference>
<dbReference type="InterPro" id="IPR018711">
    <property type="entry name" value="NAGPA"/>
</dbReference>
<dbReference type="Gene3D" id="2.60.40.1080">
    <property type="match status" value="1"/>
</dbReference>
<dbReference type="OrthoDB" id="9809781at2"/>
<dbReference type="RefSeq" id="WP_006037213.1">
    <property type="nucleotide sequence ID" value="NZ_AEDD01000003.1"/>
</dbReference>
<feature type="domain" description="Phosphodiester glycosidase" evidence="3">
    <location>
        <begin position="308"/>
        <end position="477"/>
    </location>
</feature>
<evidence type="ECO:0000313" key="4">
    <source>
        <dbReference type="EMBL" id="EFM11592.1"/>
    </source>
</evidence>
<dbReference type="Pfam" id="PF09992">
    <property type="entry name" value="NAGPA"/>
    <property type="match status" value="1"/>
</dbReference>
<evidence type="ECO:0000313" key="5">
    <source>
        <dbReference type="Proteomes" id="UP000005387"/>
    </source>
</evidence>
<accession>E0I6C6</accession>
<dbReference type="PANTHER" id="PTHR40446:SF2">
    <property type="entry name" value="N-ACETYLGLUCOSAMINE-1-PHOSPHODIESTER ALPHA-N-ACETYLGLUCOSAMINIDASE"/>
    <property type="match status" value="1"/>
</dbReference>
<feature type="chain" id="PRO_5003136125" evidence="1">
    <location>
        <begin position="32"/>
        <end position="484"/>
    </location>
</feature>
<dbReference type="Proteomes" id="UP000005387">
    <property type="component" value="Unassembled WGS sequence"/>
</dbReference>
<protein>
    <submittedName>
        <fullName evidence="4">Ig domain protein group 2 domain protein</fullName>
    </submittedName>
</protein>
<reference evidence="4 5" key="1">
    <citation type="submission" date="2010-07" db="EMBL/GenBank/DDBJ databases">
        <title>The draft genome of Paenibacillus curdlanolyticus YK9.</title>
        <authorList>
            <consortium name="US DOE Joint Genome Institute (JGI-PGF)"/>
            <person name="Lucas S."/>
            <person name="Copeland A."/>
            <person name="Lapidus A."/>
            <person name="Cheng J.-F."/>
            <person name="Bruce D."/>
            <person name="Goodwin L."/>
            <person name="Pitluck S."/>
            <person name="Land M.L."/>
            <person name="Hauser L."/>
            <person name="Chang Y.-J."/>
            <person name="Jeffries C."/>
            <person name="Anderson I.J."/>
            <person name="Johnson E."/>
            <person name="Loganathan U."/>
            <person name="Mulhopadhyay B."/>
            <person name="Kyrpides N."/>
            <person name="Woyke T.J."/>
        </authorList>
    </citation>
    <scope>NUCLEOTIDE SEQUENCE [LARGE SCALE GENOMIC DNA]</scope>
    <source>
        <strain evidence="4 5">YK9</strain>
    </source>
</reference>
<evidence type="ECO:0000259" key="3">
    <source>
        <dbReference type="Pfam" id="PF09992"/>
    </source>
</evidence>
<dbReference type="InterPro" id="IPR003343">
    <property type="entry name" value="Big_2"/>
</dbReference>
<keyword evidence="5" id="KW-1185">Reference proteome</keyword>